<dbReference type="Gene3D" id="1.20.144.10">
    <property type="entry name" value="Phosphatidic acid phosphatase type 2/haloperoxidase"/>
    <property type="match status" value="1"/>
</dbReference>
<reference evidence="9" key="1">
    <citation type="journal article" date="2012" name="Science">
        <title>The Paleozoic origin of enzymatic lignin decomposition reconstructed from 31 fungal genomes.</title>
        <authorList>
            <person name="Floudas D."/>
            <person name="Binder M."/>
            <person name="Riley R."/>
            <person name="Barry K."/>
            <person name="Blanchette R.A."/>
            <person name="Henrissat B."/>
            <person name="Martinez A.T."/>
            <person name="Otillar R."/>
            <person name="Spatafora J.W."/>
            <person name="Yadav J.S."/>
            <person name="Aerts A."/>
            <person name="Benoit I."/>
            <person name="Boyd A."/>
            <person name="Carlson A."/>
            <person name="Copeland A."/>
            <person name="Coutinho P.M."/>
            <person name="de Vries R.P."/>
            <person name="Ferreira P."/>
            <person name="Findley K."/>
            <person name="Foster B."/>
            <person name="Gaskell J."/>
            <person name="Glotzer D."/>
            <person name="Gorecki P."/>
            <person name="Heitman J."/>
            <person name="Hesse C."/>
            <person name="Hori C."/>
            <person name="Igarashi K."/>
            <person name="Jurgens J.A."/>
            <person name="Kallen N."/>
            <person name="Kersten P."/>
            <person name="Kohler A."/>
            <person name="Kuees U."/>
            <person name="Kumar T.K.A."/>
            <person name="Kuo A."/>
            <person name="LaButti K."/>
            <person name="Larrondo L.F."/>
            <person name="Lindquist E."/>
            <person name="Ling A."/>
            <person name="Lombard V."/>
            <person name="Lucas S."/>
            <person name="Lundell T."/>
            <person name="Martin R."/>
            <person name="McLaughlin D.J."/>
            <person name="Morgenstern I."/>
            <person name="Morin E."/>
            <person name="Murat C."/>
            <person name="Nagy L.G."/>
            <person name="Nolan M."/>
            <person name="Ohm R.A."/>
            <person name="Patyshakuliyeva A."/>
            <person name="Rokas A."/>
            <person name="Ruiz-Duenas F.J."/>
            <person name="Sabat G."/>
            <person name="Salamov A."/>
            <person name="Samejima M."/>
            <person name="Schmutz J."/>
            <person name="Slot J.C."/>
            <person name="St John F."/>
            <person name="Stenlid J."/>
            <person name="Sun H."/>
            <person name="Sun S."/>
            <person name="Syed K."/>
            <person name="Tsang A."/>
            <person name="Wiebenga A."/>
            <person name="Young D."/>
            <person name="Pisabarro A."/>
            <person name="Eastwood D.C."/>
            <person name="Martin F."/>
            <person name="Cullen D."/>
            <person name="Grigoriev I.V."/>
            <person name="Hibbett D.S."/>
        </authorList>
    </citation>
    <scope>NUCLEOTIDE SEQUENCE [LARGE SCALE GENOMIC DNA]</scope>
    <source>
        <strain evidence="9">RWD-64-598 SS2</strain>
    </source>
</reference>
<evidence type="ECO:0000259" key="7">
    <source>
        <dbReference type="SMART" id="SM00014"/>
    </source>
</evidence>
<organism evidence="8 9">
    <name type="scientific">Coniophora puteana (strain RWD-64-598)</name>
    <name type="common">Brown rot fungus</name>
    <dbReference type="NCBI Taxonomy" id="741705"/>
    <lineage>
        <taxon>Eukaryota</taxon>
        <taxon>Fungi</taxon>
        <taxon>Dikarya</taxon>
        <taxon>Basidiomycota</taxon>
        <taxon>Agaricomycotina</taxon>
        <taxon>Agaricomycetes</taxon>
        <taxon>Agaricomycetidae</taxon>
        <taxon>Boletales</taxon>
        <taxon>Coniophorineae</taxon>
        <taxon>Coniophoraceae</taxon>
        <taxon>Coniophora</taxon>
    </lineage>
</organism>
<dbReference type="KEGG" id="cput:CONPUDRAFT_131987"/>
<sequence>MADVSRAYASLDLTHVIYDASSHLSLLLALLTLSPILLMPAYAVLAVQTRELTIINMWAGQLLSEVLNLVVKHIVKEERPADSELRLNGYGFPSSHSQYMGFFAMFLYCHMFFRHRFASTGYPILDQLFRVVVYVGITAWTGVVAYSRLHLQYHAHHQVYWGLGIGAALAVVQYTFTEYLPVRFPNSICGRARTAVLANPISSWLGIRDGWAVYSDGGRDAEWRMWKEKWDAQRRAASDKRQN</sequence>
<evidence type="ECO:0000256" key="3">
    <source>
        <dbReference type="ARBA" id="ARBA00022801"/>
    </source>
</evidence>
<gene>
    <name evidence="8" type="ORF">CONPUDRAFT_131987</name>
</gene>
<accession>A0A5M3M864</accession>
<dbReference type="PANTHER" id="PTHR11247">
    <property type="entry name" value="PALMITOYL-PROTEIN THIOESTERASE/DOLICHYLDIPHOSPHATASE 1"/>
    <property type="match status" value="1"/>
</dbReference>
<dbReference type="SMART" id="SM00014">
    <property type="entry name" value="acidPPc"/>
    <property type="match status" value="1"/>
</dbReference>
<evidence type="ECO:0000313" key="8">
    <source>
        <dbReference type="EMBL" id="EIW75064.1"/>
    </source>
</evidence>
<dbReference type="GO" id="GO:0008610">
    <property type="term" value="P:lipid biosynthetic process"/>
    <property type="evidence" value="ECO:0007669"/>
    <property type="project" value="TreeGrafter"/>
</dbReference>
<dbReference type="GO" id="GO:0006487">
    <property type="term" value="P:protein N-linked glycosylation"/>
    <property type="evidence" value="ECO:0007669"/>
    <property type="project" value="UniProtKB-UniRule"/>
</dbReference>
<feature type="transmembrane region" description="Helical" evidence="6">
    <location>
        <begin position="95"/>
        <end position="113"/>
    </location>
</feature>
<dbReference type="InterPro" id="IPR000326">
    <property type="entry name" value="PAP2/HPO"/>
</dbReference>
<dbReference type="UniPathway" id="UPA00378"/>
<evidence type="ECO:0000256" key="6">
    <source>
        <dbReference type="RuleBase" id="RU367078"/>
    </source>
</evidence>
<feature type="transmembrane region" description="Helical" evidence="6">
    <location>
        <begin position="128"/>
        <end position="147"/>
    </location>
</feature>
<keyword evidence="3 6" id="KW-0378">Hydrolase</keyword>
<comment type="pathway">
    <text evidence="6">Protein modification; protein glycosylation.</text>
</comment>
<dbReference type="PANTHER" id="PTHR11247:SF1">
    <property type="entry name" value="DOLICHYLDIPHOSPHATASE 1"/>
    <property type="match status" value="1"/>
</dbReference>
<comment type="similarity">
    <text evidence="6">Belongs to the dolichyldiphosphatase family.</text>
</comment>
<dbReference type="InterPro" id="IPR036938">
    <property type="entry name" value="PAP2/HPO_sf"/>
</dbReference>
<dbReference type="OMA" id="LTVYQHE"/>
<evidence type="ECO:0000256" key="5">
    <source>
        <dbReference type="ARBA" id="ARBA00023136"/>
    </source>
</evidence>
<evidence type="ECO:0000256" key="1">
    <source>
        <dbReference type="ARBA" id="ARBA00004141"/>
    </source>
</evidence>
<dbReference type="GO" id="GO:0005789">
    <property type="term" value="C:endoplasmic reticulum membrane"/>
    <property type="evidence" value="ECO:0007669"/>
    <property type="project" value="UniProtKB-SubCell"/>
</dbReference>
<dbReference type="RefSeq" id="XP_007774503.1">
    <property type="nucleotide sequence ID" value="XM_007776313.1"/>
</dbReference>
<dbReference type="Proteomes" id="UP000053558">
    <property type="component" value="Unassembled WGS sequence"/>
</dbReference>
<feature type="transmembrane region" description="Helical" evidence="6">
    <location>
        <begin position="20"/>
        <end position="45"/>
    </location>
</feature>
<keyword evidence="5 6" id="KW-0472">Membrane</keyword>
<comment type="function">
    <text evidence="6">Required for efficient N-glycosylation. Necessary for maintaining optimal levels of dolichol-linked oligosaccharides. Hydrolyzes dolichyl pyrophosphate at a very high rate and dolichyl monophosphate at a much lower rate. Does not act on phosphatidate.</text>
</comment>
<evidence type="ECO:0000256" key="4">
    <source>
        <dbReference type="ARBA" id="ARBA00022989"/>
    </source>
</evidence>
<name>A0A5M3M864_CONPW</name>
<feature type="transmembrane region" description="Helical" evidence="6">
    <location>
        <begin position="159"/>
        <end position="176"/>
    </location>
</feature>
<dbReference type="Pfam" id="PF01569">
    <property type="entry name" value="PAP2"/>
    <property type="match status" value="1"/>
</dbReference>
<comment type="caution">
    <text evidence="8">The sequence shown here is derived from an EMBL/GenBank/DDBJ whole genome shotgun (WGS) entry which is preliminary data.</text>
</comment>
<dbReference type="InterPro" id="IPR039667">
    <property type="entry name" value="Dolichyldiphosphatase_PAP2"/>
</dbReference>
<dbReference type="AlphaFoldDB" id="A0A5M3M864"/>
<dbReference type="EC" id="3.6.1.43" evidence="6"/>
<dbReference type="EMBL" id="JH711589">
    <property type="protein sequence ID" value="EIW75064.1"/>
    <property type="molecule type" value="Genomic_DNA"/>
</dbReference>
<keyword evidence="2 6" id="KW-0812">Transmembrane</keyword>
<protein>
    <recommendedName>
        <fullName evidence="6">Dolichyldiphosphatase</fullName>
        <ecNumber evidence="6">3.6.1.43</ecNumber>
    </recommendedName>
</protein>
<comment type="catalytic activity">
    <reaction evidence="6">
        <text>a di-trans,poly-cis-dolichyl diphosphate + H2O = a di-trans,poly-cis-dolichyl phosphate + phosphate + H(+)</text>
        <dbReference type="Rhea" id="RHEA:14385"/>
        <dbReference type="Rhea" id="RHEA-COMP:19498"/>
        <dbReference type="Rhea" id="RHEA-COMP:19506"/>
        <dbReference type="ChEBI" id="CHEBI:15377"/>
        <dbReference type="ChEBI" id="CHEBI:15378"/>
        <dbReference type="ChEBI" id="CHEBI:43474"/>
        <dbReference type="ChEBI" id="CHEBI:57497"/>
        <dbReference type="ChEBI" id="CHEBI:57683"/>
        <dbReference type="EC" id="3.6.1.43"/>
    </reaction>
</comment>
<evidence type="ECO:0000313" key="9">
    <source>
        <dbReference type="Proteomes" id="UP000053558"/>
    </source>
</evidence>
<feature type="domain" description="Phosphatidic acid phosphatase type 2/haloperoxidase" evidence="7">
    <location>
        <begin position="52"/>
        <end position="174"/>
    </location>
</feature>
<keyword evidence="6" id="KW-0256">Endoplasmic reticulum</keyword>
<proteinExistence type="inferred from homology"/>
<keyword evidence="9" id="KW-1185">Reference proteome</keyword>
<keyword evidence="4 6" id="KW-1133">Transmembrane helix</keyword>
<dbReference type="CDD" id="cd03382">
    <property type="entry name" value="PAP2_dolichyldiphosphatase"/>
    <property type="match status" value="1"/>
</dbReference>
<comment type="subcellular location">
    <subcellularLocation>
        <location evidence="6">Endoplasmic reticulum membrane</location>
        <topology evidence="6">Multi-pass membrane protein</topology>
    </subcellularLocation>
    <subcellularLocation>
        <location evidence="1">Membrane</location>
        <topology evidence="1">Multi-pass membrane protein</topology>
    </subcellularLocation>
</comment>
<dbReference type="OrthoDB" id="302705at2759"/>
<evidence type="ECO:0000256" key="2">
    <source>
        <dbReference type="ARBA" id="ARBA00022692"/>
    </source>
</evidence>
<dbReference type="SUPFAM" id="SSF48317">
    <property type="entry name" value="Acid phosphatase/Vanadium-dependent haloperoxidase"/>
    <property type="match status" value="1"/>
</dbReference>
<dbReference type="GO" id="GO:0047874">
    <property type="term" value="F:dolichyldiphosphatase activity"/>
    <property type="evidence" value="ECO:0007669"/>
    <property type="project" value="UniProtKB-UniRule"/>
</dbReference>
<dbReference type="GeneID" id="19200382"/>